<evidence type="ECO:0000313" key="2">
    <source>
        <dbReference type="EMBL" id="SEU42830.1"/>
    </source>
</evidence>
<dbReference type="OrthoDB" id="3537455at2"/>
<gene>
    <name evidence="2" type="ORF">SAMN05421811_120151</name>
</gene>
<dbReference type="AlphaFoldDB" id="A0A1I0LNP4"/>
<dbReference type="RefSeq" id="WP_091092513.1">
    <property type="nucleotide sequence ID" value="NZ_FOHX01000020.1"/>
</dbReference>
<dbReference type="STRING" id="568860.SAMN05421811_120151"/>
<accession>A0A1I0LNP4</accession>
<reference evidence="2 3" key="1">
    <citation type="submission" date="2016-10" db="EMBL/GenBank/DDBJ databases">
        <authorList>
            <person name="de Groot N.N."/>
        </authorList>
    </citation>
    <scope>NUCLEOTIDE SEQUENCE [LARGE SCALE GENOMIC DNA]</scope>
    <source>
        <strain evidence="2 3">CGMCC 4.5598</strain>
    </source>
</reference>
<feature type="chain" id="PRO_5011721228" description="SH3 domain-containing protein" evidence="1">
    <location>
        <begin position="37"/>
        <end position="113"/>
    </location>
</feature>
<dbReference type="EMBL" id="FOHX01000020">
    <property type="protein sequence ID" value="SEU42830.1"/>
    <property type="molecule type" value="Genomic_DNA"/>
</dbReference>
<feature type="signal peptide" evidence="1">
    <location>
        <begin position="1"/>
        <end position="36"/>
    </location>
</feature>
<evidence type="ECO:0008006" key="4">
    <source>
        <dbReference type="Google" id="ProtNLM"/>
    </source>
</evidence>
<keyword evidence="1" id="KW-0732">Signal</keyword>
<evidence type="ECO:0000256" key="1">
    <source>
        <dbReference type="SAM" id="SignalP"/>
    </source>
</evidence>
<evidence type="ECO:0000313" key="3">
    <source>
        <dbReference type="Proteomes" id="UP000199361"/>
    </source>
</evidence>
<sequence>MTETSRQRQARTRVTRTAAAGLLGLLTLGGPAPASAARLYDFAVPDVAIRSEPTASSVQVGLGQPGQSFALYRSEEHELYSCGPFESTLWHHGRNLATDVTGWVPACNTDDPD</sequence>
<keyword evidence="3" id="KW-1185">Reference proteome</keyword>
<protein>
    <recommendedName>
        <fullName evidence="4">SH3 domain-containing protein</fullName>
    </recommendedName>
</protein>
<name>A0A1I0LNP4_9ACTN</name>
<proteinExistence type="predicted"/>
<dbReference type="Proteomes" id="UP000199361">
    <property type="component" value="Unassembled WGS sequence"/>
</dbReference>
<organism evidence="2 3">
    <name type="scientific">Nonomuraea wenchangensis</name>
    <dbReference type="NCBI Taxonomy" id="568860"/>
    <lineage>
        <taxon>Bacteria</taxon>
        <taxon>Bacillati</taxon>
        <taxon>Actinomycetota</taxon>
        <taxon>Actinomycetes</taxon>
        <taxon>Streptosporangiales</taxon>
        <taxon>Streptosporangiaceae</taxon>
        <taxon>Nonomuraea</taxon>
    </lineage>
</organism>